<dbReference type="Gene3D" id="3.90.550.10">
    <property type="entry name" value="Spore Coat Polysaccharide Biosynthesis Protein SpsA, Chain A"/>
    <property type="match status" value="1"/>
</dbReference>
<reference evidence="1" key="1">
    <citation type="submission" date="2019-08" db="EMBL/GenBank/DDBJ databases">
        <authorList>
            <person name="Kucharzyk K."/>
            <person name="Murdoch R.W."/>
            <person name="Higgins S."/>
            <person name="Loffler F."/>
        </authorList>
    </citation>
    <scope>NUCLEOTIDE SEQUENCE</scope>
</reference>
<accession>A0A645C1V9</accession>
<name>A0A645C1V9_9ZZZZ</name>
<protein>
    <submittedName>
        <fullName evidence="1">Uncharacterized protein</fullName>
    </submittedName>
</protein>
<dbReference type="EMBL" id="VSSQ01024227">
    <property type="protein sequence ID" value="MPM71619.1"/>
    <property type="molecule type" value="Genomic_DNA"/>
</dbReference>
<dbReference type="AlphaFoldDB" id="A0A645C1V9"/>
<comment type="caution">
    <text evidence="1">The sequence shown here is derived from an EMBL/GenBank/DDBJ whole genome shotgun (WGS) entry which is preliminary data.</text>
</comment>
<dbReference type="InterPro" id="IPR029044">
    <property type="entry name" value="Nucleotide-diphossugar_trans"/>
</dbReference>
<organism evidence="1">
    <name type="scientific">bioreactor metagenome</name>
    <dbReference type="NCBI Taxonomy" id="1076179"/>
    <lineage>
        <taxon>unclassified sequences</taxon>
        <taxon>metagenomes</taxon>
        <taxon>ecological metagenomes</taxon>
    </lineage>
</organism>
<proteinExistence type="predicted"/>
<dbReference type="SUPFAM" id="SSF53448">
    <property type="entry name" value="Nucleotide-diphospho-sugar transferases"/>
    <property type="match status" value="1"/>
</dbReference>
<sequence length="233" mass="27979">MYSVMLEKAKANHADIVSCSIKHVDEKGEIINIWPIIEKDVLFSEKEFITNFYPYIKTIICPSVCNKLYNSFIFDSIRFPVGKIYEDAFIQLETYDKCENILSIKDIFYNYFKRSSSIMNLQHYNLSIDAIEFRKINYSYFKNTSNESQIQYSLNEYINTYFQIYFLYIYNYKINNMKKCFSVPRKQFKMLRKEILSNPNICHMKKIMIIIHNVFPCIAQYIANKYFPECIQK</sequence>
<gene>
    <name evidence="1" type="ORF">SDC9_118587</name>
</gene>
<evidence type="ECO:0000313" key="1">
    <source>
        <dbReference type="EMBL" id="MPM71619.1"/>
    </source>
</evidence>